<dbReference type="EMBL" id="LT607413">
    <property type="protein sequence ID" value="SCE79464.1"/>
    <property type="molecule type" value="Genomic_DNA"/>
</dbReference>
<evidence type="ECO:0000256" key="1">
    <source>
        <dbReference type="SAM" id="MobiDB-lite"/>
    </source>
</evidence>
<feature type="compositionally biased region" description="Low complexity" evidence="1">
    <location>
        <begin position="1"/>
        <end position="42"/>
    </location>
</feature>
<evidence type="ECO:0000313" key="3">
    <source>
        <dbReference type="Proteomes" id="UP000198253"/>
    </source>
</evidence>
<evidence type="ECO:0000313" key="2">
    <source>
        <dbReference type="EMBL" id="SCE79464.1"/>
    </source>
</evidence>
<dbReference type="AlphaFoldDB" id="A0A1C4V680"/>
<sequence>MSGGPDAAKPGGPGAVVPSGPDAVVSGGPDAVVPSGPDAVVPGGPGGGVSPGPGRRSGATASPVTLAPAAAELIRSLRGQHGPLMFHQSGGCCDGSAPMCFPAGEFRTGASDVRLAALEVEGVPEPVEFWMSASQWELWRHTTLTVDVVPGRGSGFSLEAPEGVRFLIRSDLAT</sequence>
<dbReference type="Proteomes" id="UP000198253">
    <property type="component" value="Chromosome I"/>
</dbReference>
<dbReference type="InParanoid" id="A0A1C4V680"/>
<dbReference type="Pfam" id="PF05610">
    <property type="entry name" value="DUF779"/>
    <property type="match status" value="1"/>
</dbReference>
<proteinExistence type="predicted"/>
<keyword evidence="3" id="KW-1185">Reference proteome</keyword>
<evidence type="ECO:0008006" key="4">
    <source>
        <dbReference type="Google" id="ProtNLM"/>
    </source>
</evidence>
<reference evidence="3" key="1">
    <citation type="submission" date="2016-06" db="EMBL/GenBank/DDBJ databases">
        <authorList>
            <person name="Varghese N."/>
            <person name="Submissions Spin"/>
        </authorList>
    </citation>
    <scope>NUCLEOTIDE SEQUENCE [LARGE SCALE GENOMIC DNA]</scope>
    <source>
        <strain evidence="3">DSM 43816</strain>
    </source>
</reference>
<feature type="region of interest" description="Disordered" evidence="1">
    <location>
        <begin position="1"/>
        <end position="62"/>
    </location>
</feature>
<accession>A0A1C4V680</accession>
<gene>
    <name evidence="2" type="ORF">GA0070618_0985</name>
</gene>
<organism evidence="2 3">
    <name type="scientific">Micromonospora echinospora</name>
    <name type="common">Micromonospora purpurea</name>
    <dbReference type="NCBI Taxonomy" id="1877"/>
    <lineage>
        <taxon>Bacteria</taxon>
        <taxon>Bacillati</taxon>
        <taxon>Actinomycetota</taxon>
        <taxon>Actinomycetes</taxon>
        <taxon>Micromonosporales</taxon>
        <taxon>Micromonosporaceae</taxon>
        <taxon>Micromonospora</taxon>
    </lineage>
</organism>
<dbReference type="InterPro" id="IPR008497">
    <property type="entry name" value="DUF779"/>
</dbReference>
<name>A0A1C4V680_MICEC</name>
<protein>
    <recommendedName>
        <fullName evidence="4">DUF779 domain-containing protein</fullName>
    </recommendedName>
</protein>